<dbReference type="Pfam" id="PF00266">
    <property type="entry name" value="Aminotran_5"/>
    <property type="match status" value="1"/>
</dbReference>
<name>A0ABQ0JPQ0_9VIBR</name>
<keyword evidence="1" id="KW-0663">Pyridoxal phosphate</keyword>
<protein>
    <submittedName>
        <fullName evidence="3">Cysteine desulfurase</fullName>
        <ecNumber evidence="3">2.8.1.7</ecNumber>
    </submittedName>
</protein>
<dbReference type="InterPro" id="IPR000192">
    <property type="entry name" value="Aminotrans_V_dom"/>
</dbReference>
<dbReference type="InterPro" id="IPR015422">
    <property type="entry name" value="PyrdxlP-dep_Trfase_small"/>
</dbReference>
<reference evidence="4" key="2">
    <citation type="submission" date="2014-09" db="EMBL/GenBank/DDBJ databases">
        <authorList>
            <consortium name="NBRP consortium"/>
            <person name="Sawabe T."/>
            <person name="Meirelles P."/>
            <person name="Nakanishi M."/>
            <person name="Sayaka M."/>
            <person name="Hattori M."/>
            <person name="Ohkuma M."/>
        </authorList>
    </citation>
    <scope>NUCLEOTIDE SEQUENCE [LARGE SCALE GENOMIC DNA]</scope>
    <source>
        <strain evidence="4">JCM 19239</strain>
    </source>
</reference>
<evidence type="ECO:0000259" key="2">
    <source>
        <dbReference type="Pfam" id="PF00266"/>
    </source>
</evidence>
<dbReference type="EMBL" id="BBMS01000108">
    <property type="protein sequence ID" value="GAL30722.1"/>
    <property type="molecule type" value="Genomic_DNA"/>
</dbReference>
<organism evidence="3 4">
    <name type="scientific">Vibrio variabilis</name>
    <dbReference type="NCBI Taxonomy" id="990271"/>
    <lineage>
        <taxon>Bacteria</taxon>
        <taxon>Pseudomonadati</taxon>
        <taxon>Pseudomonadota</taxon>
        <taxon>Gammaproteobacteria</taxon>
        <taxon>Vibrionales</taxon>
        <taxon>Vibrionaceae</taxon>
        <taxon>Vibrio</taxon>
    </lineage>
</organism>
<evidence type="ECO:0000313" key="4">
    <source>
        <dbReference type="Proteomes" id="UP000029223"/>
    </source>
</evidence>
<keyword evidence="4" id="KW-1185">Reference proteome</keyword>
<proteinExistence type="predicted"/>
<comment type="caution">
    <text evidence="3">The sequence shown here is derived from an EMBL/GenBank/DDBJ whole genome shotgun (WGS) entry which is preliminary data.</text>
</comment>
<feature type="domain" description="Aminotransferase class V" evidence="2">
    <location>
        <begin position="5"/>
        <end position="70"/>
    </location>
</feature>
<keyword evidence="3" id="KW-0808">Transferase</keyword>
<dbReference type="Proteomes" id="UP000029223">
    <property type="component" value="Unassembled WGS sequence"/>
</dbReference>
<gene>
    <name evidence="3" type="ORF">JCM19239_4461</name>
</gene>
<dbReference type="EC" id="2.8.1.7" evidence="3"/>
<dbReference type="Gene3D" id="3.90.1150.10">
    <property type="entry name" value="Aspartate Aminotransferase, domain 1"/>
    <property type="match status" value="1"/>
</dbReference>
<evidence type="ECO:0000313" key="3">
    <source>
        <dbReference type="EMBL" id="GAL30722.1"/>
    </source>
</evidence>
<accession>A0ABQ0JPQ0</accession>
<evidence type="ECO:0000256" key="1">
    <source>
        <dbReference type="ARBA" id="ARBA00022898"/>
    </source>
</evidence>
<dbReference type="InterPro" id="IPR015424">
    <property type="entry name" value="PyrdxlP-dep_Trfase"/>
</dbReference>
<sequence length="80" mass="9076">MHHLKRTPTFALRSSTHSPEQLAKALGEHNLCVWNGHFYALGLVRQLGLEDKGGVLRVGFMHYNTLEEVDCSSIRLKVFN</sequence>
<dbReference type="SUPFAM" id="SSF53383">
    <property type="entry name" value="PLP-dependent transferases"/>
    <property type="match status" value="1"/>
</dbReference>
<reference evidence="4" key="1">
    <citation type="submission" date="2014-09" db="EMBL/GenBank/DDBJ databases">
        <title>Vibrio variabilis JCM 19239. (C206) whole genome shotgun sequence.</title>
        <authorList>
            <person name="Sawabe T."/>
            <person name="Meirelles P."/>
            <person name="Nakanishi M."/>
            <person name="Sayaka M."/>
            <person name="Hattori M."/>
            <person name="Ohkuma M."/>
        </authorList>
    </citation>
    <scope>NUCLEOTIDE SEQUENCE [LARGE SCALE GENOMIC DNA]</scope>
    <source>
        <strain evidence="4">JCM 19239</strain>
    </source>
</reference>
<dbReference type="GO" id="GO:0031071">
    <property type="term" value="F:cysteine desulfurase activity"/>
    <property type="evidence" value="ECO:0007669"/>
    <property type="project" value="UniProtKB-EC"/>
</dbReference>